<dbReference type="InterPro" id="IPR053952">
    <property type="entry name" value="K_trans_C"/>
</dbReference>
<evidence type="ECO:0000259" key="1">
    <source>
        <dbReference type="Pfam" id="PF22776"/>
    </source>
</evidence>
<protein>
    <recommendedName>
        <fullName evidence="1">K+ potassium transporter C-terminal domain-containing protein</fullName>
    </recommendedName>
</protein>
<accession>I3S249</accession>
<dbReference type="EMBL" id="BT134546">
    <property type="protein sequence ID" value="AFK34341.1"/>
    <property type="molecule type" value="mRNA"/>
</dbReference>
<evidence type="ECO:0000313" key="2">
    <source>
        <dbReference type="EMBL" id="AFK34341.1"/>
    </source>
</evidence>
<dbReference type="PANTHER" id="PTHR30540:SF94">
    <property type="entry name" value="POTASSIUM TRANSPORTER 5"/>
    <property type="match status" value="1"/>
</dbReference>
<sequence length="154" mass="16726">MLEDHEGTTTELQAPITNESHIAMENTPQGSNLSAQEGKSSSSLRIIPTQGVSARVLSGSIQSMGVSMNKSSAFSAPPIQGAEEEIKFIEKAMEKGVVYMLGGAEVVAHPKSSILNKIVVNYAYSFLRKNFRQGENLLAIPRNRLLKVGMTYEI</sequence>
<feature type="domain" description="K+ potassium transporter C-terminal" evidence="1">
    <location>
        <begin position="90"/>
        <end position="154"/>
    </location>
</feature>
<dbReference type="Pfam" id="PF22776">
    <property type="entry name" value="K_trans_C"/>
    <property type="match status" value="1"/>
</dbReference>
<dbReference type="GO" id="GO:0016020">
    <property type="term" value="C:membrane"/>
    <property type="evidence" value="ECO:0007669"/>
    <property type="project" value="InterPro"/>
</dbReference>
<organism evidence="2">
    <name type="scientific">Lotus japonicus</name>
    <name type="common">Lotus corniculatus var. japonicus</name>
    <dbReference type="NCBI Taxonomy" id="34305"/>
    <lineage>
        <taxon>Eukaryota</taxon>
        <taxon>Viridiplantae</taxon>
        <taxon>Streptophyta</taxon>
        <taxon>Embryophyta</taxon>
        <taxon>Tracheophyta</taxon>
        <taxon>Spermatophyta</taxon>
        <taxon>Magnoliopsida</taxon>
        <taxon>eudicotyledons</taxon>
        <taxon>Gunneridae</taxon>
        <taxon>Pentapetalae</taxon>
        <taxon>rosids</taxon>
        <taxon>fabids</taxon>
        <taxon>Fabales</taxon>
        <taxon>Fabaceae</taxon>
        <taxon>Papilionoideae</taxon>
        <taxon>50 kb inversion clade</taxon>
        <taxon>NPAAA clade</taxon>
        <taxon>Hologalegina</taxon>
        <taxon>robinioid clade</taxon>
        <taxon>Loteae</taxon>
        <taxon>Lotus</taxon>
    </lineage>
</organism>
<proteinExistence type="evidence at transcript level"/>
<dbReference type="PANTHER" id="PTHR30540">
    <property type="entry name" value="OSMOTIC STRESS POTASSIUM TRANSPORTER"/>
    <property type="match status" value="1"/>
</dbReference>
<name>I3S249_LOTJA</name>
<reference evidence="2" key="1">
    <citation type="submission" date="2012-05" db="EMBL/GenBank/DDBJ databases">
        <authorList>
            <person name="Krishnakumar V."/>
            <person name="Cheung F."/>
            <person name="Xiao Y."/>
            <person name="Chan A."/>
            <person name="Moskal W.A."/>
            <person name="Town C.D."/>
        </authorList>
    </citation>
    <scope>NUCLEOTIDE SEQUENCE</scope>
</reference>
<dbReference type="GO" id="GO:0015079">
    <property type="term" value="F:potassium ion transmembrane transporter activity"/>
    <property type="evidence" value="ECO:0007669"/>
    <property type="project" value="InterPro"/>
</dbReference>
<dbReference type="AlphaFoldDB" id="I3S249"/>
<dbReference type="InterPro" id="IPR003855">
    <property type="entry name" value="K+_transporter"/>
</dbReference>